<reference evidence="1 2" key="1">
    <citation type="submission" date="2012-08" db="EMBL/GenBank/DDBJ databases">
        <title>Whole genome shotgun sequence of Gordonia namibiensis NBRC 108229.</title>
        <authorList>
            <person name="Isaki-Nakamura S."/>
            <person name="Hosoyama A."/>
            <person name="Tsuchikane K."/>
            <person name="Katsumata H."/>
            <person name="Baba S."/>
            <person name="Yamazaki S."/>
            <person name="Fujita N."/>
        </authorList>
    </citation>
    <scope>NUCLEOTIDE SEQUENCE [LARGE SCALE GENOMIC DNA]</scope>
    <source>
        <strain evidence="1 2">NBRC 108229</strain>
    </source>
</reference>
<evidence type="ECO:0000313" key="1">
    <source>
        <dbReference type="EMBL" id="GAC00408.1"/>
    </source>
</evidence>
<protein>
    <submittedName>
        <fullName evidence="1">Uncharacterized protein</fullName>
    </submittedName>
</protein>
<comment type="caution">
    <text evidence="1">The sequence shown here is derived from an EMBL/GenBank/DDBJ whole genome shotgun (WGS) entry which is preliminary data.</text>
</comment>
<name>K6X7R3_9ACTN</name>
<dbReference type="AlphaFoldDB" id="K6X7R3"/>
<organism evidence="1 2">
    <name type="scientific">Gordonia namibiensis NBRC 108229</name>
    <dbReference type="NCBI Taxonomy" id="1208314"/>
    <lineage>
        <taxon>Bacteria</taxon>
        <taxon>Bacillati</taxon>
        <taxon>Actinomycetota</taxon>
        <taxon>Actinomycetes</taxon>
        <taxon>Mycobacteriales</taxon>
        <taxon>Gordoniaceae</taxon>
        <taxon>Gordonia</taxon>
    </lineage>
</organism>
<dbReference type="EMBL" id="BAHE01000015">
    <property type="protein sequence ID" value="GAC00408.1"/>
    <property type="molecule type" value="Genomic_DNA"/>
</dbReference>
<keyword evidence="2" id="KW-1185">Reference proteome</keyword>
<gene>
    <name evidence="1" type="ORF">GONAM_15_01160</name>
</gene>
<dbReference type="RefSeq" id="WP_006866612.1">
    <property type="nucleotide sequence ID" value="NZ_BAHE01000015.1"/>
</dbReference>
<dbReference type="Proteomes" id="UP000035058">
    <property type="component" value="Unassembled WGS sequence"/>
</dbReference>
<evidence type="ECO:0000313" key="2">
    <source>
        <dbReference type="Proteomes" id="UP000035058"/>
    </source>
</evidence>
<accession>K6X7R3</accession>
<proteinExistence type="predicted"/>
<sequence>MTTDEYLALQSETTDATVEAYTRFKRNGDGGARALFWELANEFWNRKAQWGHHVGLG</sequence>